<dbReference type="Proteomes" id="UP000663834">
    <property type="component" value="Unassembled WGS sequence"/>
</dbReference>
<name>A0A816B596_9BILA</name>
<evidence type="ECO:0000313" key="3">
    <source>
        <dbReference type="Proteomes" id="UP000663834"/>
    </source>
</evidence>
<keyword evidence="1" id="KW-0812">Transmembrane</keyword>
<accession>A0A816B596</accession>
<protein>
    <submittedName>
        <fullName evidence="2">Uncharacterized protein</fullName>
    </submittedName>
</protein>
<gene>
    <name evidence="2" type="ORF">KQP761_LOCUS22848</name>
</gene>
<proteinExistence type="predicted"/>
<evidence type="ECO:0000313" key="2">
    <source>
        <dbReference type="EMBL" id="CAF1606390.1"/>
    </source>
</evidence>
<keyword evidence="1" id="KW-0472">Membrane</keyword>
<reference evidence="2" key="1">
    <citation type="submission" date="2021-02" db="EMBL/GenBank/DDBJ databases">
        <authorList>
            <person name="Nowell W R."/>
        </authorList>
    </citation>
    <scope>NUCLEOTIDE SEQUENCE</scope>
</reference>
<dbReference type="OrthoDB" id="10049019at2759"/>
<feature type="transmembrane region" description="Helical" evidence="1">
    <location>
        <begin position="107"/>
        <end position="136"/>
    </location>
</feature>
<sequence length="281" mass="31421">MNVSDEQIRTSFRKEQSLTSIARLRDDMGTPAPKRRKNKVITDECLIKLWQCYDEGLLDVPSFLKAAGLRIFQRPPKLTGYKIKRETQSSISNTNSGGTNSNPSTGAIVAAIIGASIGFVLLVCCCGILCTIFILIPSFYTRLKTPNPTVTGIHNVVASAYRTRESIFVPGTYASYYSKNGSYRGPFYMTLGFYNTAGYMVYGKGKDDVASYAIKGFYSPITRRMGLQLHYQIGTGDPDQNIGQTISVHVQWNEYKQQFEGNYYSSIESTGKNNHFTIKRH</sequence>
<organism evidence="2 3">
    <name type="scientific">Rotaria magnacalcarata</name>
    <dbReference type="NCBI Taxonomy" id="392030"/>
    <lineage>
        <taxon>Eukaryota</taxon>
        <taxon>Metazoa</taxon>
        <taxon>Spiralia</taxon>
        <taxon>Gnathifera</taxon>
        <taxon>Rotifera</taxon>
        <taxon>Eurotatoria</taxon>
        <taxon>Bdelloidea</taxon>
        <taxon>Philodinida</taxon>
        <taxon>Philodinidae</taxon>
        <taxon>Rotaria</taxon>
    </lineage>
</organism>
<keyword evidence="1" id="KW-1133">Transmembrane helix</keyword>
<dbReference type="AlphaFoldDB" id="A0A816B596"/>
<evidence type="ECO:0000256" key="1">
    <source>
        <dbReference type="SAM" id="Phobius"/>
    </source>
</evidence>
<comment type="caution">
    <text evidence="2">The sequence shown here is derived from an EMBL/GenBank/DDBJ whole genome shotgun (WGS) entry which is preliminary data.</text>
</comment>
<dbReference type="EMBL" id="CAJNOW010012113">
    <property type="protein sequence ID" value="CAF1606390.1"/>
    <property type="molecule type" value="Genomic_DNA"/>
</dbReference>